<keyword evidence="7 15" id="KW-0547">Nucleotide-binding</keyword>
<evidence type="ECO:0000256" key="5">
    <source>
        <dbReference type="ARBA" id="ARBA00022679"/>
    </source>
</evidence>
<evidence type="ECO:0000256" key="10">
    <source>
        <dbReference type="ARBA" id="ARBA00022884"/>
    </source>
</evidence>
<evidence type="ECO:0000256" key="6">
    <source>
        <dbReference type="ARBA" id="ARBA00022723"/>
    </source>
</evidence>
<feature type="binding site" evidence="16">
    <location>
        <begin position="86"/>
        <end position="88"/>
    </location>
    <ligand>
        <name>ATP</name>
        <dbReference type="ChEBI" id="CHEBI:30616"/>
    </ligand>
</feature>
<dbReference type="STRING" id="294747.C5MJJ3"/>
<accession>C5MJJ3</accession>
<dbReference type="GO" id="GO:0005634">
    <property type="term" value="C:nucleus"/>
    <property type="evidence" value="ECO:0007669"/>
    <property type="project" value="UniProtKB-SubCell"/>
</dbReference>
<dbReference type="Gene3D" id="1.10.1410.10">
    <property type="match status" value="1"/>
</dbReference>
<proteinExistence type="inferred from homology"/>
<feature type="binding site" evidence="16">
    <location>
        <begin position="232"/>
        <end position="233"/>
    </location>
    <ligand>
        <name>ATP</name>
        <dbReference type="ChEBI" id="CHEBI:30616"/>
    </ligand>
</feature>
<evidence type="ECO:0000259" key="21">
    <source>
        <dbReference type="Pfam" id="PF20750"/>
    </source>
</evidence>
<evidence type="ECO:0000256" key="18">
    <source>
        <dbReference type="SAM" id="MobiDB-lite"/>
    </source>
</evidence>
<dbReference type="GO" id="GO:1990817">
    <property type="term" value="F:poly(A) RNA polymerase activity"/>
    <property type="evidence" value="ECO:0007669"/>
    <property type="project" value="UniProtKB-UniRule"/>
</dbReference>
<dbReference type="Pfam" id="PF20750">
    <property type="entry name" value="PAP_NTPase"/>
    <property type="match status" value="1"/>
</dbReference>
<evidence type="ECO:0000313" key="22">
    <source>
        <dbReference type="EMBL" id="EER30100.1"/>
    </source>
</evidence>
<dbReference type="GO" id="GO:0003723">
    <property type="term" value="F:RNA binding"/>
    <property type="evidence" value="ECO:0007669"/>
    <property type="project" value="UniProtKB-UniRule"/>
</dbReference>
<dbReference type="VEuPathDB" id="FungiDB:CTRG_06236"/>
<dbReference type="InterPro" id="IPR011068">
    <property type="entry name" value="NuclTrfase_I-like_C"/>
</dbReference>
<name>C5MJJ3_CANTT</name>
<organism evidence="22 23">
    <name type="scientific">Candida tropicalis (strain ATCC MYA-3404 / T1)</name>
    <name type="common">Yeast</name>
    <dbReference type="NCBI Taxonomy" id="294747"/>
    <lineage>
        <taxon>Eukaryota</taxon>
        <taxon>Fungi</taxon>
        <taxon>Dikarya</taxon>
        <taxon>Ascomycota</taxon>
        <taxon>Saccharomycotina</taxon>
        <taxon>Pichiomycetes</taxon>
        <taxon>Debaryomycetaceae</taxon>
        <taxon>Candida/Lodderomyces clade</taxon>
        <taxon>Candida</taxon>
    </lineage>
</organism>
<feature type="binding site" evidence="17">
    <location>
        <position position="101"/>
    </location>
    <ligand>
        <name>Mg(2+)</name>
        <dbReference type="ChEBI" id="CHEBI:18420"/>
        <label>1</label>
        <note>catalytic</note>
    </ligand>
</feature>
<dbReference type="PANTHER" id="PTHR10682:SF10">
    <property type="entry name" value="POLYNUCLEOTIDE ADENYLYLTRANSFERASE"/>
    <property type="match status" value="1"/>
</dbReference>
<dbReference type="Pfam" id="PF04926">
    <property type="entry name" value="PAP_RNA-bind"/>
    <property type="match status" value="1"/>
</dbReference>
<dbReference type="GO" id="GO:0006397">
    <property type="term" value="P:mRNA processing"/>
    <property type="evidence" value="ECO:0007669"/>
    <property type="project" value="UniProtKB-KW"/>
</dbReference>
<evidence type="ECO:0000256" key="2">
    <source>
        <dbReference type="ARBA" id="ARBA00004123"/>
    </source>
</evidence>
<dbReference type="Gene3D" id="3.30.460.10">
    <property type="entry name" value="Beta Polymerase, domain 2"/>
    <property type="match status" value="1"/>
</dbReference>
<reference evidence="22 23" key="1">
    <citation type="journal article" date="2009" name="Nature">
        <title>Evolution of pathogenicity and sexual reproduction in eight Candida genomes.</title>
        <authorList>
            <person name="Butler G."/>
            <person name="Rasmussen M.D."/>
            <person name="Lin M.F."/>
            <person name="Santos M.A."/>
            <person name="Sakthikumar S."/>
            <person name="Munro C.A."/>
            <person name="Rheinbay E."/>
            <person name="Grabherr M."/>
            <person name="Forche A."/>
            <person name="Reedy J.L."/>
            <person name="Agrafioti I."/>
            <person name="Arnaud M.B."/>
            <person name="Bates S."/>
            <person name="Brown A.J."/>
            <person name="Brunke S."/>
            <person name="Costanzo M.C."/>
            <person name="Fitzpatrick D.A."/>
            <person name="de Groot P.W."/>
            <person name="Harris D."/>
            <person name="Hoyer L.L."/>
            <person name="Hube B."/>
            <person name="Klis F.M."/>
            <person name="Kodira C."/>
            <person name="Lennard N."/>
            <person name="Logue M.E."/>
            <person name="Martin R."/>
            <person name="Neiman A.M."/>
            <person name="Nikolaou E."/>
            <person name="Quail M.A."/>
            <person name="Quinn J."/>
            <person name="Santos M.C."/>
            <person name="Schmitzberger F.F."/>
            <person name="Sherlock G."/>
            <person name="Shah P."/>
            <person name="Silverstein K.A."/>
            <person name="Skrzypek M.S."/>
            <person name="Soll D."/>
            <person name="Staggs R."/>
            <person name="Stansfield I."/>
            <person name="Stumpf M.P."/>
            <person name="Sudbery P.E."/>
            <person name="Srikantha T."/>
            <person name="Zeng Q."/>
            <person name="Berman J."/>
            <person name="Berriman M."/>
            <person name="Heitman J."/>
            <person name="Gow N.A."/>
            <person name="Lorenz M.C."/>
            <person name="Birren B.W."/>
            <person name="Kellis M."/>
            <person name="Cuomo C.A."/>
        </authorList>
    </citation>
    <scope>NUCLEOTIDE SEQUENCE [LARGE SCALE GENOMIC DNA]</scope>
    <source>
        <strain evidence="23">ATCC MYA-3404 / T1</strain>
    </source>
</reference>
<comment type="catalytic activity">
    <reaction evidence="13 15">
        <text>RNA(n) + ATP = RNA(n)-3'-adenine ribonucleotide + diphosphate</text>
        <dbReference type="Rhea" id="RHEA:11332"/>
        <dbReference type="Rhea" id="RHEA-COMP:14527"/>
        <dbReference type="Rhea" id="RHEA-COMP:17347"/>
        <dbReference type="ChEBI" id="CHEBI:30616"/>
        <dbReference type="ChEBI" id="CHEBI:33019"/>
        <dbReference type="ChEBI" id="CHEBI:140395"/>
        <dbReference type="ChEBI" id="CHEBI:173115"/>
        <dbReference type="EC" id="2.7.7.19"/>
    </reaction>
</comment>
<dbReference type="InterPro" id="IPR043519">
    <property type="entry name" value="NT_sf"/>
</dbReference>
<feature type="binding site" evidence="16">
    <location>
        <position position="153"/>
    </location>
    <ligand>
        <name>ATP</name>
        <dbReference type="ChEBI" id="CHEBI:30616"/>
    </ligand>
</feature>
<protein>
    <recommendedName>
        <fullName evidence="15">Poly(A) polymerase</fullName>
        <ecNumber evidence="15">2.7.7.19</ecNumber>
    </recommendedName>
</protein>
<evidence type="ECO:0000259" key="19">
    <source>
        <dbReference type="Pfam" id="PF04926"/>
    </source>
</evidence>
<dbReference type="EMBL" id="GG692408">
    <property type="protein sequence ID" value="EER30100.1"/>
    <property type="molecule type" value="Genomic_DNA"/>
</dbReference>
<comment type="subcellular location">
    <subcellularLocation>
        <location evidence="2 15">Nucleus</location>
    </subcellularLocation>
</comment>
<dbReference type="FunFam" id="3.30.70.590:FF:000003">
    <property type="entry name" value="Poly(A) polymerase"/>
    <property type="match status" value="1"/>
</dbReference>
<feature type="binding site" evidence="16">
    <location>
        <position position="223"/>
    </location>
    <ligand>
        <name>ATP</name>
        <dbReference type="ChEBI" id="CHEBI:30616"/>
    </ligand>
</feature>
<dbReference type="KEGG" id="ctp:CTRG_06236"/>
<dbReference type="OrthoDB" id="412748at2759"/>
<feature type="domain" description="Poly(A) polymerase nucleotidyltransferase" evidence="21">
    <location>
        <begin position="7"/>
        <end position="200"/>
    </location>
</feature>
<evidence type="ECO:0000256" key="9">
    <source>
        <dbReference type="ARBA" id="ARBA00022842"/>
    </source>
</evidence>
<feature type="binding site" evidence="17">
    <location>
        <position position="99"/>
    </location>
    <ligand>
        <name>Mg(2+)</name>
        <dbReference type="ChEBI" id="CHEBI:18420"/>
        <label>2</label>
        <note>catalytic</note>
    </ligand>
</feature>
<feature type="binding site" evidence="17">
    <location>
        <position position="153"/>
    </location>
    <ligand>
        <name>Mg(2+)</name>
        <dbReference type="ChEBI" id="CHEBI:18420"/>
        <label>2</label>
        <note>catalytic</note>
    </ligand>
</feature>
<feature type="domain" description="Poly(A) polymerase central" evidence="20">
    <location>
        <begin position="205"/>
        <end position="350"/>
    </location>
</feature>
<comment type="similarity">
    <text evidence="3 15">Belongs to the poly(A) polymerase family.</text>
</comment>
<dbReference type="FunFam" id="3.30.460.10:FF:000002">
    <property type="entry name" value="Poly(A) polymerase alpha, putative"/>
    <property type="match status" value="1"/>
</dbReference>
<dbReference type="GO" id="GO:0044011">
    <property type="term" value="P:single-species biofilm formation on inanimate substrate"/>
    <property type="evidence" value="ECO:0007669"/>
    <property type="project" value="UniProtKB-ARBA"/>
</dbReference>
<dbReference type="InterPro" id="IPR014492">
    <property type="entry name" value="PolyA_polymerase"/>
</dbReference>
<evidence type="ECO:0000256" key="13">
    <source>
        <dbReference type="ARBA" id="ARBA00048830"/>
    </source>
</evidence>
<gene>
    <name evidence="22" type="ORF">CTRG_06236</name>
</gene>
<comment type="function">
    <text evidence="14">Polymerase that creates the 3'-poly(A) tail of mRNA's. May acquire specificity through interaction with a cleavage and polyadenylation factor.</text>
</comment>
<evidence type="ECO:0000256" key="1">
    <source>
        <dbReference type="ARBA" id="ARBA00001936"/>
    </source>
</evidence>
<comment type="cofactor">
    <cofactor evidence="17">
        <name>Mg(2+)</name>
        <dbReference type="ChEBI" id="CHEBI:18420"/>
    </cofactor>
    <text evidence="17">Binds 2 magnesium ions. Also active with manganese.</text>
</comment>
<dbReference type="GO" id="GO:0031123">
    <property type="term" value="P:RNA 3'-end processing"/>
    <property type="evidence" value="ECO:0007669"/>
    <property type="project" value="InterPro"/>
</dbReference>
<keyword evidence="10" id="KW-0694">RNA-binding</keyword>
<feature type="binding site" evidence="16">
    <location>
        <position position="214"/>
    </location>
    <ligand>
        <name>ATP</name>
        <dbReference type="ChEBI" id="CHEBI:30616"/>
    </ligand>
</feature>
<dbReference type="InterPro" id="IPR048840">
    <property type="entry name" value="PolA_pol_NTPase"/>
</dbReference>
<dbReference type="PANTHER" id="PTHR10682">
    <property type="entry name" value="POLY A POLYMERASE"/>
    <property type="match status" value="1"/>
</dbReference>
<feature type="domain" description="Poly(A) polymerase RNA-binding" evidence="19">
    <location>
        <begin position="352"/>
        <end position="529"/>
    </location>
</feature>
<dbReference type="EC" id="2.7.7.19" evidence="15"/>
<dbReference type="InterPro" id="IPR007010">
    <property type="entry name" value="PolA_pol_RNA-bd_dom"/>
</dbReference>
<dbReference type="AlphaFoldDB" id="C5MJJ3"/>
<keyword evidence="8 15" id="KW-0067">ATP-binding</keyword>
<evidence type="ECO:0000259" key="20">
    <source>
        <dbReference type="Pfam" id="PF04928"/>
    </source>
</evidence>
<comment type="cofactor">
    <cofactor evidence="1">
        <name>Mn(2+)</name>
        <dbReference type="ChEBI" id="CHEBI:29035"/>
    </cofactor>
</comment>
<dbReference type="Proteomes" id="UP000002037">
    <property type="component" value="Unassembled WGS sequence"/>
</dbReference>
<dbReference type="FunFam" id="1.10.1410.10:FF:000001">
    <property type="entry name" value="Putative poly(A) polymerase gamma"/>
    <property type="match status" value="1"/>
</dbReference>
<dbReference type="Pfam" id="PF04928">
    <property type="entry name" value="PAP_central"/>
    <property type="match status" value="1"/>
</dbReference>
<dbReference type="PIRSF" id="PIRSF018425">
    <property type="entry name" value="PolyA_polymerase"/>
    <property type="match status" value="1"/>
</dbReference>
<evidence type="ECO:0000256" key="4">
    <source>
        <dbReference type="ARBA" id="ARBA00022664"/>
    </source>
</evidence>
<evidence type="ECO:0000256" key="14">
    <source>
        <dbReference type="ARBA" id="ARBA00060036"/>
    </source>
</evidence>
<keyword evidence="6 17" id="KW-0479">Metal-binding</keyword>
<dbReference type="SUPFAM" id="SSF55003">
    <property type="entry name" value="PAP/Archaeal CCA-adding enzyme, C-terminal domain"/>
    <property type="match status" value="1"/>
</dbReference>
<keyword evidence="12 15" id="KW-0539">Nucleus</keyword>
<keyword evidence="9 17" id="KW-0460">Magnesium</keyword>
<feature type="binding site" evidence="16">
    <location>
        <begin position="99"/>
        <end position="101"/>
    </location>
    <ligand>
        <name>ATP</name>
        <dbReference type="ChEBI" id="CHEBI:30616"/>
    </ligand>
</feature>
<evidence type="ECO:0000256" key="3">
    <source>
        <dbReference type="ARBA" id="ARBA00010912"/>
    </source>
</evidence>
<dbReference type="GeneID" id="8301581"/>
<dbReference type="GO" id="GO:0005524">
    <property type="term" value="F:ATP binding"/>
    <property type="evidence" value="ECO:0007669"/>
    <property type="project" value="UniProtKB-UniRule"/>
</dbReference>
<evidence type="ECO:0000256" key="8">
    <source>
        <dbReference type="ARBA" id="ARBA00022840"/>
    </source>
</evidence>
<sequence length="557" mass="63349">MSNQTFGVTPPISVANPTAKENELNDLLIKELKQRGSFESETATKKRVEVLNILQKMTEDFVFKVSIKKNMSEGMAKDAGGKIFTFGSYRLGVYGPGSDIDTLIVVPKHVTRNDFFETFYELLKTRDELEEIAPVPDAFVPIIKIEFAGISIDLIFARLDIPRVSRDLTLDDKNLLKNIDEKDLRALNGTRVTDEILTLVPKQTVFKHALRCIKMWAQQRAIYANVFGFPGGVAWAMLVARICQLYPNAVSAVIIEKFFHIYSQWAWPQPVLLKQIEDGPLQVRVWNPKLYAPDRQHRMPVITPAYPSMCATHNITSSTQKVILSEFQRGIEIMNGINSGSKTWSDLFERHDFFFRYKFYLCIVAATKSNSEEHLKYGGMVESKLRLLVQKLELVEGIELAHPYVKTFEDGFLCKDSEEVSAVVNSYGTLEGESLTKSIPRADSIKKDEEKQESKVEVHLTKLFIGLKIDLQKDTGKKLDIQYPCTEFFNICKGWQDYDSEKHFIQIKKVKLHDLSNDVYIEGEIRPTKVAKRKRSASKNDGKKKPKSIGTTVTALS</sequence>
<evidence type="ECO:0000256" key="15">
    <source>
        <dbReference type="PIRNR" id="PIRNR018425"/>
    </source>
</evidence>
<evidence type="ECO:0000256" key="16">
    <source>
        <dbReference type="PIRSR" id="PIRSR018425-1"/>
    </source>
</evidence>
<evidence type="ECO:0000256" key="12">
    <source>
        <dbReference type="ARBA" id="ARBA00023242"/>
    </source>
</evidence>
<keyword evidence="11" id="KW-0464">Manganese</keyword>
<keyword evidence="4 15" id="KW-0507">mRNA processing</keyword>
<dbReference type="GO" id="GO:0046872">
    <property type="term" value="F:metal ion binding"/>
    <property type="evidence" value="ECO:0007669"/>
    <property type="project" value="UniProtKB-KW"/>
</dbReference>
<evidence type="ECO:0000256" key="11">
    <source>
        <dbReference type="ARBA" id="ARBA00023211"/>
    </source>
</evidence>
<dbReference type="CDD" id="cd05402">
    <property type="entry name" value="NT_PAP_TUTase"/>
    <property type="match status" value="1"/>
</dbReference>
<dbReference type="RefSeq" id="XP_002546758.1">
    <property type="nucleotide sequence ID" value="XM_002546712.1"/>
</dbReference>
<keyword evidence="5 15" id="KW-0808">Transferase</keyword>
<dbReference type="eggNOG" id="KOG2245">
    <property type="taxonomic scope" value="Eukaryota"/>
</dbReference>
<evidence type="ECO:0000313" key="23">
    <source>
        <dbReference type="Proteomes" id="UP000002037"/>
    </source>
</evidence>
<feature type="binding site" evidence="17">
    <location>
        <position position="99"/>
    </location>
    <ligand>
        <name>Mg(2+)</name>
        <dbReference type="ChEBI" id="CHEBI:18420"/>
        <label>1</label>
        <note>catalytic</note>
    </ligand>
</feature>
<dbReference type="SUPFAM" id="SSF81301">
    <property type="entry name" value="Nucleotidyltransferase"/>
    <property type="match status" value="1"/>
</dbReference>
<feature type="region of interest" description="Disordered" evidence="18">
    <location>
        <begin position="530"/>
        <end position="557"/>
    </location>
</feature>
<dbReference type="Gene3D" id="3.30.70.590">
    <property type="entry name" value="Poly(A) polymerase predicted RNA binding domain"/>
    <property type="match status" value="1"/>
</dbReference>
<evidence type="ECO:0000256" key="17">
    <source>
        <dbReference type="PIRSR" id="PIRSR018425-2"/>
    </source>
</evidence>
<feature type="binding site" evidence="17">
    <location>
        <position position="101"/>
    </location>
    <ligand>
        <name>Mg(2+)</name>
        <dbReference type="ChEBI" id="CHEBI:18420"/>
        <label>2</label>
        <note>catalytic</note>
    </ligand>
</feature>
<dbReference type="InterPro" id="IPR007012">
    <property type="entry name" value="PolA_pol_cen_dom"/>
</dbReference>
<evidence type="ECO:0000256" key="7">
    <source>
        <dbReference type="ARBA" id="ARBA00022741"/>
    </source>
</evidence>
<dbReference type="SUPFAM" id="SSF81631">
    <property type="entry name" value="PAP/OAS1 substrate-binding domain"/>
    <property type="match status" value="1"/>
</dbReference>
<keyword evidence="23" id="KW-1185">Reference proteome</keyword>